<accession>A0A9D3N3F5</accession>
<keyword evidence="1 3" id="KW-0963">Cytoplasm</keyword>
<dbReference type="OrthoDB" id="25129at2759"/>
<dbReference type="InterPro" id="IPR019407">
    <property type="entry name" value="CTU2"/>
</dbReference>
<dbReference type="HAMAP" id="MF_03054">
    <property type="entry name" value="CTU2"/>
    <property type="match status" value="1"/>
</dbReference>
<comment type="function">
    <text evidence="3">Plays a central role in 2-thiolation of mcm(5)S(2)U at tRNA wobble positions of tRNA(Lys), tRNA(Glu) and tRNA(Gln). May act by forming a heterodimer with CTU1/ATPBD3 that ligates sulfur from thiocarboxylated URM1 onto the uridine of tRNAs at wobble position.</text>
</comment>
<gene>
    <name evidence="3" type="primary">CTU2</name>
    <name evidence="3" type="synonym">NCS2</name>
    <name evidence="4" type="ORF">KOW79_021367</name>
</gene>
<dbReference type="Gene3D" id="3.40.50.620">
    <property type="entry name" value="HUPs"/>
    <property type="match status" value="1"/>
</dbReference>
<dbReference type="GO" id="GO:0016783">
    <property type="term" value="F:sulfurtransferase activity"/>
    <property type="evidence" value="ECO:0007669"/>
    <property type="project" value="TreeGrafter"/>
</dbReference>
<sequence>MCQVDEEYASSLEQKSLPAVSKKCMKCKEGTAVLIIRVGDAFCRGCFKEYFIHKFRAMLGKNRVIFPGEKVLLAVSGGLTSSCMLAQVQEGLSRDAPKKLRFMPGIIYIDEGGVCGQNAEKREKAVAQLECIFKKTGFPYHIVPLEQVFTLPESVLEPVGRREQPSSSASYKAAVDQHIRSEVTRGQGEPAVEESQDALGRLHLQASAYKPEHKLALEELFSSLKTLTAKQDMLHTLRQHLILHTARINGYSKVMTGDSCTRLAIKLLTNVSLGRGAALAADTAFSDSRYGDVVMVRPMRDYSSKEIGFYNRLFEVQSVFIPGLDTKTADKASIQRLTESFVVKLQADFPSTVSTVYRTGEKLNTACPPQSSRTEAAAKCLLCLCALDTRAEDATAFNATLMSEQLSRCTLEEKGQSDAGCCRGQNQACGDDGCCSTSRVPVAPDLKSLLCYSCRLTVKDMTALDSLPPYITSEAEKRQRRAAMKTEIGEFLLEDEGADEE</sequence>
<dbReference type="PANTHER" id="PTHR20882">
    <property type="entry name" value="CYTOPLASMIC TRNA 2-THIOLATION PROTEIN 2"/>
    <property type="match status" value="1"/>
</dbReference>
<dbReference type="RefSeq" id="XP_058238084.1">
    <property type="nucleotide sequence ID" value="XM_058382101.1"/>
</dbReference>
<reference evidence="4 5" key="1">
    <citation type="submission" date="2021-06" db="EMBL/GenBank/DDBJ databases">
        <title>Chromosome-level genome assembly of the red-tail catfish (Hemibagrus wyckioides).</title>
        <authorList>
            <person name="Shao F."/>
        </authorList>
    </citation>
    <scope>NUCLEOTIDE SEQUENCE [LARGE SCALE GENOMIC DNA]</scope>
    <source>
        <strain evidence="4">EC202008001</strain>
        <tissue evidence="4">Blood</tissue>
    </source>
</reference>
<evidence type="ECO:0000256" key="3">
    <source>
        <dbReference type="HAMAP-Rule" id="MF_03054"/>
    </source>
</evidence>
<dbReference type="GO" id="GO:0005829">
    <property type="term" value="C:cytosol"/>
    <property type="evidence" value="ECO:0007669"/>
    <property type="project" value="TreeGrafter"/>
</dbReference>
<organism evidence="4 5">
    <name type="scientific">Hemibagrus wyckioides</name>
    <dbReference type="NCBI Taxonomy" id="337641"/>
    <lineage>
        <taxon>Eukaryota</taxon>
        <taxon>Metazoa</taxon>
        <taxon>Chordata</taxon>
        <taxon>Craniata</taxon>
        <taxon>Vertebrata</taxon>
        <taxon>Euteleostomi</taxon>
        <taxon>Actinopterygii</taxon>
        <taxon>Neopterygii</taxon>
        <taxon>Teleostei</taxon>
        <taxon>Ostariophysi</taxon>
        <taxon>Siluriformes</taxon>
        <taxon>Bagridae</taxon>
        <taxon>Hemibagrus</taxon>
    </lineage>
</organism>
<dbReference type="GO" id="GO:0032447">
    <property type="term" value="P:protein urmylation"/>
    <property type="evidence" value="ECO:0007669"/>
    <property type="project" value="UniProtKB-UniRule"/>
</dbReference>
<dbReference type="SUPFAM" id="SSF52402">
    <property type="entry name" value="Adenine nucleotide alpha hydrolases-like"/>
    <property type="match status" value="1"/>
</dbReference>
<evidence type="ECO:0000313" key="5">
    <source>
        <dbReference type="Proteomes" id="UP000824219"/>
    </source>
</evidence>
<evidence type="ECO:0000256" key="2">
    <source>
        <dbReference type="ARBA" id="ARBA00022694"/>
    </source>
</evidence>
<dbReference type="InterPro" id="IPR014729">
    <property type="entry name" value="Rossmann-like_a/b/a_fold"/>
</dbReference>
<keyword evidence="5" id="KW-1185">Reference proteome</keyword>
<comment type="similarity">
    <text evidence="3">Belongs to the CTU2/NCS2 family.</text>
</comment>
<dbReference type="EMBL" id="JAHKSW010000027">
    <property type="protein sequence ID" value="KAG7315279.1"/>
    <property type="molecule type" value="Genomic_DNA"/>
</dbReference>
<dbReference type="GO" id="GO:0002143">
    <property type="term" value="P:tRNA wobble position uridine thiolation"/>
    <property type="evidence" value="ECO:0007669"/>
    <property type="project" value="TreeGrafter"/>
</dbReference>
<comment type="pathway">
    <text evidence="3">tRNA modification; 5-methoxycarbonylmethyl-2-thiouridine-tRNA biosynthesis.</text>
</comment>
<dbReference type="PANTHER" id="PTHR20882:SF14">
    <property type="entry name" value="CYTOPLASMIC TRNA 2-THIOLATION PROTEIN 2"/>
    <property type="match status" value="1"/>
</dbReference>
<dbReference type="GO" id="GO:0016779">
    <property type="term" value="F:nucleotidyltransferase activity"/>
    <property type="evidence" value="ECO:0007669"/>
    <property type="project" value="UniProtKB-UniRule"/>
</dbReference>
<dbReference type="Pfam" id="PF10288">
    <property type="entry name" value="CTU2"/>
    <property type="match status" value="1"/>
</dbReference>
<name>A0A9D3N3F5_9TELE</name>
<comment type="subcellular location">
    <subcellularLocation>
        <location evidence="3">Cytoplasm</location>
    </subcellularLocation>
</comment>
<evidence type="ECO:0000256" key="1">
    <source>
        <dbReference type="ARBA" id="ARBA00022490"/>
    </source>
</evidence>
<dbReference type="GeneID" id="131347738"/>
<evidence type="ECO:0000313" key="4">
    <source>
        <dbReference type="EMBL" id="KAG7315279.1"/>
    </source>
</evidence>
<proteinExistence type="inferred from homology"/>
<dbReference type="GO" id="GO:0000049">
    <property type="term" value="F:tRNA binding"/>
    <property type="evidence" value="ECO:0007669"/>
    <property type="project" value="InterPro"/>
</dbReference>
<keyword evidence="2 3" id="KW-0819">tRNA processing</keyword>
<comment type="caution">
    <text evidence="4">The sequence shown here is derived from an EMBL/GenBank/DDBJ whole genome shotgun (WGS) entry which is preliminary data.</text>
</comment>
<protein>
    <recommendedName>
        <fullName evidence="3">Cytoplasmic tRNA 2-thiolation protein 2</fullName>
    </recommendedName>
</protein>
<dbReference type="Proteomes" id="UP000824219">
    <property type="component" value="Linkage Group LG27"/>
</dbReference>
<dbReference type="AlphaFoldDB" id="A0A9D3N3F5"/>